<feature type="compositionally biased region" description="Basic and acidic residues" evidence="2">
    <location>
        <begin position="140"/>
        <end position="149"/>
    </location>
</feature>
<evidence type="ECO:0000313" key="5">
    <source>
        <dbReference type="Proteomes" id="UP000827549"/>
    </source>
</evidence>
<feature type="compositionally biased region" description="Low complexity" evidence="2">
    <location>
        <begin position="67"/>
        <end position="82"/>
    </location>
</feature>
<protein>
    <submittedName>
        <fullName evidence="4">DNA replication licensing factor mcm10</fullName>
    </submittedName>
</protein>
<feature type="region of interest" description="Disordered" evidence="2">
    <location>
        <begin position="21"/>
        <end position="120"/>
    </location>
</feature>
<feature type="compositionally biased region" description="Basic and acidic residues" evidence="2">
    <location>
        <begin position="619"/>
        <end position="634"/>
    </location>
</feature>
<dbReference type="GO" id="GO:0003688">
    <property type="term" value="F:DNA replication origin binding"/>
    <property type="evidence" value="ECO:0007669"/>
    <property type="project" value="TreeGrafter"/>
</dbReference>
<evidence type="ECO:0000259" key="3">
    <source>
        <dbReference type="Pfam" id="PF09329"/>
    </source>
</evidence>
<keyword evidence="5" id="KW-1185">Reference proteome</keyword>
<sequence length="681" mass="72938">MADDDLDAQLAALQAKIAARDAKAAREKQRQEAEEAKILVGATPPKRTPRTQTAPPPEAPPQPSFVRASALPRTAAASSSSSSRRDEPPPLPPSQPAPSSLAERLAARRNRAPKQVLPTLERTATFRDNIARAKAVAMKDTGDKSRSKVDDDDDDDELSVVRTGAEREADLTVSTELQLGPGEFGLDPEGEDEWRALEPNSGIRLSSRKITHAEVQDSLYGRYYLRPSELYSVIRLSADGATYDVPVDGDWVTIAVVAERGDIKVSGMKEEKEDGVDDGVDRSGSGKGKGKGKEKAPEKRKRTPKKYVALKLVSLPPRSKTLGGKAPGGDAHLKLLLFQADDSLHHTDEEGNVTKSYRGGSGGAYERWSSLPVGAVIALINPRVLRPLEHRGRGAPHPLTLPLALNPFSADSIVVIGQAMDMGRCTAFKADGQRCKDWVDTRTGAVCEYHVHAAITRGRSSRAEFASATSSMALTTFTPKQIAAGAADKFDPRRKTGLLPRSGAMAAPRGPDNGGGGATYMVGGRVTRTGTTPGAIPSFGDSHLSERLGRSQAERRKRKVEEAEAEAALERLFKRQGGDAGVATDYLASIGVGKKKEPPADAKRTFSAQAIKRIGFDPSGRRDENASKRSEAIEKLLAPSGTPNLGPPRGPKRLSNVVVPAHAVRGSEATKEEEEVMVDLE</sequence>
<dbReference type="PANTHER" id="PTHR13454">
    <property type="entry name" value="PROTEIN MCM10 HOMOLOG"/>
    <property type="match status" value="1"/>
</dbReference>
<feature type="domain" description="Zinc finger Mcm10/DnaG-type" evidence="3">
    <location>
        <begin position="417"/>
        <end position="462"/>
    </location>
</feature>
<dbReference type="GO" id="GO:0006270">
    <property type="term" value="P:DNA replication initiation"/>
    <property type="evidence" value="ECO:0007669"/>
    <property type="project" value="InterPro"/>
</dbReference>
<evidence type="ECO:0000256" key="2">
    <source>
        <dbReference type="SAM" id="MobiDB-lite"/>
    </source>
</evidence>
<dbReference type="PANTHER" id="PTHR13454:SF11">
    <property type="entry name" value="PROTEIN MCM10 HOMOLOG"/>
    <property type="match status" value="1"/>
</dbReference>
<dbReference type="GO" id="GO:0043596">
    <property type="term" value="C:nuclear replication fork"/>
    <property type="evidence" value="ECO:0007669"/>
    <property type="project" value="TreeGrafter"/>
</dbReference>
<dbReference type="GeneID" id="87804336"/>
<dbReference type="Proteomes" id="UP000827549">
    <property type="component" value="Chromosome 1"/>
</dbReference>
<proteinExistence type="inferred from homology"/>
<feature type="compositionally biased region" description="Basic and acidic residues" evidence="2">
    <location>
        <begin position="543"/>
        <end position="557"/>
    </location>
</feature>
<gene>
    <name evidence="4" type="primary">mcm10</name>
    <name evidence="4" type="ORF">LOC62_01G001078</name>
</gene>
<dbReference type="Gene3D" id="2.40.50.140">
    <property type="entry name" value="Nucleic acid-binding proteins"/>
    <property type="match status" value="1"/>
</dbReference>
<feature type="compositionally biased region" description="Pro residues" evidence="2">
    <location>
        <begin position="54"/>
        <end position="63"/>
    </location>
</feature>
<feature type="region of interest" description="Disordered" evidence="2">
    <location>
        <begin position="533"/>
        <end position="557"/>
    </location>
</feature>
<dbReference type="InterPro" id="IPR015408">
    <property type="entry name" value="Znf_Mcm10/DnaG"/>
</dbReference>
<dbReference type="RefSeq" id="XP_062623531.1">
    <property type="nucleotide sequence ID" value="XM_062767547.1"/>
</dbReference>
<name>A0AAF0Y3R9_9TREE</name>
<dbReference type="InterPro" id="IPR040184">
    <property type="entry name" value="Mcm10"/>
</dbReference>
<organism evidence="4 5">
    <name type="scientific">Vanrija pseudolonga</name>
    <dbReference type="NCBI Taxonomy" id="143232"/>
    <lineage>
        <taxon>Eukaryota</taxon>
        <taxon>Fungi</taxon>
        <taxon>Dikarya</taxon>
        <taxon>Basidiomycota</taxon>
        <taxon>Agaricomycotina</taxon>
        <taxon>Tremellomycetes</taxon>
        <taxon>Trichosporonales</taxon>
        <taxon>Trichosporonaceae</taxon>
        <taxon>Vanrija</taxon>
    </lineage>
</organism>
<dbReference type="GO" id="GO:0003697">
    <property type="term" value="F:single-stranded DNA binding"/>
    <property type="evidence" value="ECO:0007669"/>
    <property type="project" value="InterPro"/>
</dbReference>
<reference evidence="4" key="1">
    <citation type="submission" date="2023-10" db="EMBL/GenBank/DDBJ databases">
        <authorList>
            <person name="Noh H."/>
        </authorList>
    </citation>
    <scope>NUCLEOTIDE SEQUENCE</scope>
    <source>
        <strain evidence="4">DUCC4014</strain>
    </source>
</reference>
<evidence type="ECO:0000313" key="4">
    <source>
        <dbReference type="EMBL" id="WOO77499.1"/>
    </source>
</evidence>
<comment type="similarity">
    <text evidence="1">Belongs to the MCM10 family.</text>
</comment>
<feature type="region of interest" description="Disordered" evidence="2">
    <location>
        <begin position="268"/>
        <end position="303"/>
    </location>
</feature>
<dbReference type="InterPro" id="IPR012340">
    <property type="entry name" value="NA-bd_OB-fold"/>
</dbReference>
<dbReference type="EMBL" id="CP086714">
    <property type="protein sequence ID" value="WOO77499.1"/>
    <property type="molecule type" value="Genomic_DNA"/>
</dbReference>
<dbReference type="AlphaFoldDB" id="A0AAF0Y3R9"/>
<feature type="region of interest" description="Disordered" evidence="2">
    <location>
        <begin position="615"/>
        <end position="654"/>
    </location>
</feature>
<feature type="region of interest" description="Disordered" evidence="2">
    <location>
        <begin position="136"/>
        <end position="158"/>
    </location>
</feature>
<accession>A0AAF0Y3R9</accession>
<feature type="compositionally biased region" description="Basic and acidic residues" evidence="2">
    <location>
        <begin position="21"/>
        <end position="37"/>
    </location>
</feature>
<dbReference type="Pfam" id="PF09329">
    <property type="entry name" value="zf-primase"/>
    <property type="match status" value="1"/>
</dbReference>
<evidence type="ECO:0000256" key="1">
    <source>
        <dbReference type="ARBA" id="ARBA00009679"/>
    </source>
</evidence>